<keyword evidence="3" id="KW-1185">Reference proteome</keyword>
<proteinExistence type="predicted"/>
<evidence type="ECO:0000313" key="3">
    <source>
        <dbReference type="Proteomes" id="UP001501116"/>
    </source>
</evidence>
<dbReference type="Proteomes" id="UP001501116">
    <property type="component" value="Unassembled WGS sequence"/>
</dbReference>
<comment type="caution">
    <text evidence="2">The sequence shown here is derived from an EMBL/GenBank/DDBJ whole genome shotgun (WGS) entry which is preliminary data.</text>
</comment>
<reference evidence="2 3" key="1">
    <citation type="journal article" date="2019" name="Int. J. Syst. Evol. Microbiol.">
        <title>The Global Catalogue of Microorganisms (GCM) 10K type strain sequencing project: providing services to taxonomists for standard genome sequencing and annotation.</title>
        <authorList>
            <consortium name="The Broad Institute Genomics Platform"/>
            <consortium name="The Broad Institute Genome Sequencing Center for Infectious Disease"/>
            <person name="Wu L."/>
            <person name="Ma J."/>
        </authorList>
    </citation>
    <scope>NUCLEOTIDE SEQUENCE [LARGE SCALE GENOMIC DNA]</scope>
    <source>
        <strain evidence="2 3">JCM 14545</strain>
    </source>
</reference>
<protein>
    <submittedName>
        <fullName evidence="2">Uncharacterized protein</fullName>
    </submittedName>
</protein>
<organism evidence="2 3">
    <name type="scientific">Amycolatopsis minnesotensis</name>
    <dbReference type="NCBI Taxonomy" id="337894"/>
    <lineage>
        <taxon>Bacteria</taxon>
        <taxon>Bacillati</taxon>
        <taxon>Actinomycetota</taxon>
        <taxon>Actinomycetes</taxon>
        <taxon>Pseudonocardiales</taxon>
        <taxon>Pseudonocardiaceae</taxon>
        <taxon>Amycolatopsis</taxon>
    </lineage>
</organism>
<feature type="region of interest" description="Disordered" evidence="1">
    <location>
        <begin position="97"/>
        <end position="118"/>
    </location>
</feature>
<evidence type="ECO:0000256" key="1">
    <source>
        <dbReference type="SAM" id="MobiDB-lite"/>
    </source>
</evidence>
<accession>A0ABN2PXU7</accession>
<dbReference type="EMBL" id="BAAANN010000001">
    <property type="protein sequence ID" value="GAA1938104.1"/>
    <property type="molecule type" value="Genomic_DNA"/>
</dbReference>
<name>A0ABN2PXU7_9PSEU</name>
<sequence length="118" mass="12486">MVRAGPAKELEDRHTNDVSAPLWTAVYEPGGRGEYDGLQCPAPTATWARGCYLSLGLPCTGTVFGLGESGLPDTEVLDGPVDVEVSWNRKKPLDALLGSVGGDDGPDSGRCDRSRVRV</sequence>
<feature type="compositionally biased region" description="Basic and acidic residues" evidence="1">
    <location>
        <begin position="107"/>
        <end position="118"/>
    </location>
</feature>
<gene>
    <name evidence="2" type="ORF">GCM10009754_01400</name>
</gene>
<evidence type="ECO:0000313" key="2">
    <source>
        <dbReference type="EMBL" id="GAA1938104.1"/>
    </source>
</evidence>